<dbReference type="InterPro" id="IPR014729">
    <property type="entry name" value="Rossmann-like_a/b/a_fold"/>
</dbReference>
<feature type="compositionally biased region" description="Basic and acidic residues" evidence="1">
    <location>
        <begin position="332"/>
        <end position="347"/>
    </location>
</feature>
<dbReference type="SUPFAM" id="SSF52402">
    <property type="entry name" value="Adenine nucleotide alpha hydrolases-like"/>
    <property type="match status" value="1"/>
</dbReference>
<dbReference type="PROSITE" id="PS50011">
    <property type="entry name" value="PROTEIN_KINASE_DOM"/>
    <property type="match status" value="1"/>
</dbReference>
<dbReference type="InterPro" id="IPR008271">
    <property type="entry name" value="Ser/Thr_kinase_AS"/>
</dbReference>
<name>M8ARY1_AEGTA</name>
<dbReference type="CDD" id="cd00293">
    <property type="entry name" value="USP-like"/>
    <property type="match status" value="1"/>
</dbReference>
<feature type="region of interest" description="Disordered" evidence="1">
    <location>
        <begin position="194"/>
        <end position="273"/>
    </location>
</feature>
<dbReference type="GO" id="GO:0005524">
    <property type="term" value="F:ATP binding"/>
    <property type="evidence" value="ECO:0007669"/>
    <property type="project" value="UniProtKB-UniRule"/>
</dbReference>
<dbReference type="InterPro" id="IPR017441">
    <property type="entry name" value="Protein_kinase_ATP_BS"/>
</dbReference>
<dbReference type="PANTHER" id="PTHR47987:SF5">
    <property type="entry name" value="PROTEIN KINASE DOMAIN-CONTAINING PROTEIN"/>
    <property type="match status" value="1"/>
</dbReference>
<dbReference type="InterPro" id="IPR000719">
    <property type="entry name" value="Prot_kinase_dom"/>
</dbReference>
<feature type="region of interest" description="Disordered" evidence="1">
    <location>
        <begin position="479"/>
        <end position="507"/>
    </location>
</feature>
<dbReference type="Pfam" id="PF00582">
    <property type="entry name" value="Usp"/>
    <property type="match status" value="1"/>
</dbReference>
<feature type="compositionally biased region" description="Basic and acidic residues" evidence="1">
    <location>
        <begin position="483"/>
        <end position="500"/>
    </location>
</feature>
<dbReference type="Gene3D" id="1.10.510.10">
    <property type="entry name" value="Transferase(Phosphotransferase) domain 1"/>
    <property type="match status" value="1"/>
</dbReference>
<dbReference type="Gene3D" id="3.30.200.20">
    <property type="entry name" value="Phosphorylase Kinase, domain 1"/>
    <property type="match status" value="1"/>
</dbReference>
<dbReference type="InterPro" id="IPR046958">
    <property type="entry name" value="RBK1/2/STUNTED"/>
</dbReference>
<evidence type="ECO:0000313" key="2">
    <source>
        <dbReference type="EnsemblPlants" id="EMT07237"/>
    </source>
</evidence>
<evidence type="ECO:0000256" key="1">
    <source>
        <dbReference type="SAM" id="MobiDB-lite"/>
    </source>
</evidence>
<feature type="region of interest" description="Disordered" evidence="1">
    <location>
        <begin position="292"/>
        <end position="369"/>
    </location>
</feature>
<dbReference type="PROSITE" id="PS00107">
    <property type="entry name" value="PROTEIN_KINASE_ATP"/>
    <property type="match status" value="1"/>
</dbReference>
<dbReference type="SMART" id="SM00220">
    <property type="entry name" value="S_TKc"/>
    <property type="match status" value="1"/>
</dbReference>
<dbReference type="GO" id="GO:0004672">
    <property type="term" value="F:protein kinase activity"/>
    <property type="evidence" value="ECO:0007669"/>
    <property type="project" value="InterPro"/>
</dbReference>
<protein>
    <submittedName>
        <fullName evidence="2">Putative LRR receptor-like serine/threonine-protein kinase</fullName>
    </submittedName>
</protein>
<dbReference type="EnsemblPlants" id="EMT07237">
    <property type="protein sequence ID" value="EMT07237"/>
    <property type="gene ID" value="F775_09968"/>
</dbReference>
<dbReference type="FunFam" id="1.10.510.10:FF:000284">
    <property type="entry name" value="Putative receptor-like serine/threonine-protein kinase"/>
    <property type="match status" value="1"/>
</dbReference>
<dbReference type="PROSITE" id="PS00108">
    <property type="entry name" value="PROTEIN_KINASE_ST"/>
    <property type="match status" value="1"/>
</dbReference>
<dbReference type="Pfam" id="PF00069">
    <property type="entry name" value="Pkinase"/>
    <property type="match status" value="1"/>
</dbReference>
<feature type="region of interest" description="Disordered" evidence="1">
    <location>
        <begin position="392"/>
        <end position="434"/>
    </location>
</feature>
<dbReference type="FunFam" id="3.30.200.20:FF:000268">
    <property type="entry name" value="probable receptor-like serine/threonine-protein kinase At5g57670"/>
    <property type="match status" value="1"/>
</dbReference>
<sequence length="1398" mass="149984">MDASAGGPGEGGEGAVRAFGAGEGGTVVVGVRADAESRALLTWAFVNAVAAGDRVVAVHVVLASAAEAAAAVDFDGMLAVYEGFCNLKQINLKVKICKGSSVRKALVREATLFGASKLVLGITKRKRTIGSSLSVAKYCAKKLPAKCAVLAVNGGKIVYRRESNAHSGKVSAEVPACGDDEMYCVLPFGARQKGEEESELPCDEPSKDGSPDDEEQHDVGAKGSQPEDVVAEEQQPSSVEPAELSTVQVQTEAADPADRDKEPTMSQKDVVADLPGEGASVLYCVLPERNDHSVASTSSRHESDSTEPPAEGDGDLYCLLPPRNGNSGRSSSDSKRSTSSHKDDGDLFCRLSKNGGHSGGSSGGSKRSVGVRSVFRAIRRSSSFSSDIPLSFETSADKRDGSVSMGATERSSSAVSTEPEDLQKETPTSSPMSLRRLIEGRSDRCRLRRRIFHHERTSSFEWAKVSMVQWAMRLPSRYSSVHPDNKSLKSDTSPRLHGDSECDSTSTVGPESIFSFSLYDVAWPPSELGSLQEEYSSVCRLFSYEELKLATSNFSPDMLIGKGGTSHVYKAQLNDGTLYAAKILKPSVDALQEFITEIETVTSLQNDNIVSLRGFSFDNYFLVLVYDYMHQGSLDKALHGKCEYSLSWEKRYKIAIHIAKALEFLHHGGVTESVIHGDVKSANILLSEDFEAQLCDFGLAKKVSASTPHLTCTDITGTFGYMAPEYFSHGKVNKKIDVYAFGVVLLEIISGRKPIITGCAKGQESLVGWARPLLSSGEIKQLVDSALGNDYDCDEMERMTLAASLCTRTSSDSRPETPLVLKLLEGDDETVQWARSQMCAGSDVSDEEAMTPRSNMQSHLNLALLGVDEEEDTLSRCSTERTADTSADGGDWSRASRFDQAIQTAQRFLRSDPSSIFFKNLTLFITAMGPGGTAKQPTARRPGGKSRLREEARLPLRLVFLRRHLILLVARGDDDLLLVEESSSWMPSGSTGEGGGPMIRLMKNFRRLCLAAQRTKTPALPEMKKQEEGLGDDAVWMCASHAHGLNNRDQALRRAGTLVRSALEGQVELLRSELLGMASSRLEKTIQPLRDVVDSMQGWMLRMGSFLERAEAALDGLSLAPPVLQTAHVSCPLVVPDVSFELERGAGLHGCFSPRASTSSPLPAFEGPDTDVAVTLVLQIMPELRDLCGAPVLPLSIEQLKVVPPAISITDLLPASPWESSQILDAEECGDLDVVVSHSPKSIGCQASGSLPIGVMERGVSDVGALPSQILDAEECGDLDVLVSRSPKSIGCQASGNLPLGVMERGVSDVAALPSSATIEHVMPVSDMTTEPSVLPPTPNPDALFAKELCDLLASVETARPGLGMSIACLLTGTPIRGKQEKVGKGKRGAIGKASLTA</sequence>
<organism evidence="2">
    <name type="scientific">Aegilops tauschii</name>
    <name type="common">Tausch's goatgrass</name>
    <name type="synonym">Aegilops squarrosa</name>
    <dbReference type="NCBI Taxonomy" id="37682"/>
    <lineage>
        <taxon>Eukaryota</taxon>
        <taxon>Viridiplantae</taxon>
        <taxon>Streptophyta</taxon>
        <taxon>Embryophyta</taxon>
        <taxon>Tracheophyta</taxon>
        <taxon>Spermatophyta</taxon>
        <taxon>Magnoliopsida</taxon>
        <taxon>Liliopsida</taxon>
        <taxon>Poales</taxon>
        <taxon>Poaceae</taxon>
        <taxon>BOP clade</taxon>
        <taxon>Pooideae</taxon>
        <taxon>Triticodae</taxon>
        <taxon>Triticeae</taxon>
        <taxon>Triticinae</taxon>
        <taxon>Aegilops</taxon>
    </lineage>
</organism>
<dbReference type="PANTHER" id="PTHR47987">
    <property type="entry name" value="OS08G0249100 PROTEIN"/>
    <property type="match status" value="1"/>
</dbReference>
<dbReference type="InterPro" id="IPR011009">
    <property type="entry name" value="Kinase-like_dom_sf"/>
</dbReference>
<accession>M8ARY1</accession>
<dbReference type="InterPro" id="IPR006016">
    <property type="entry name" value="UspA"/>
</dbReference>
<dbReference type="SUPFAM" id="SSF56112">
    <property type="entry name" value="Protein kinase-like (PK-like)"/>
    <property type="match status" value="1"/>
</dbReference>
<proteinExistence type="predicted"/>
<reference evidence="2" key="1">
    <citation type="submission" date="2015-06" db="UniProtKB">
        <authorList>
            <consortium name="EnsemblPlants"/>
        </authorList>
    </citation>
    <scope>IDENTIFICATION</scope>
</reference>
<dbReference type="Gene3D" id="3.40.50.620">
    <property type="entry name" value="HUPs"/>
    <property type="match status" value="1"/>
</dbReference>